<evidence type="ECO:0000313" key="2">
    <source>
        <dbReference type="Proteomes" id="UP000011885"/>
    </source>
</evidence>
<name>M5UDN0_9BACT</name>
<evidence type="ECO:0000313" key="1">
    <source>
        <dbReference type="EMBL" id="EMI54103.1"/>
    </source>
</evidence>
<protein>
    <submittedName>
        <fullName evidence="1">Uncharacterized protein</fullName>
    </submittedName>
</protein>
<keyword evidence="2" id="KW-1185">Reference proteome</keyword>
<gene>
    <name evidence="1" type="ORF">RSSM_04473</name>
</gene>
<dbReference type="EMBL" id="ANOH01000301">
    <property type="protein sequence ID" value="EMI54103.1"/>
    <property type="molecule type" value="Genomic_DNA"/>
</dbReference>
<reference evidence="1 2" key="1">
    <citation type="journal article" date="2013" name="Mar. Genomics">
        <title>Expression of sulfatases in Rhodopirellula baltica and the diversity of sulfatases in the genus Rhodopirellula.</title>
        <authorList>
            <person name="Wegner C.E."/>
            <person name="Richter-Heitmann T."/>
            <person name="Klindworth A."/>
            <person name="Klockow C."/>
            <person name="Richter M."/>
            <person name="Achstetter T."/>
            <person name="Glockner F.O."/>
            <person name="Harder J."/>
        </authorList>
    </citation>
    <scope>NUCLEOTIDE SEQUENCE [LARGE SCALE GENOMIC DNA]</scope>
    <source>
        <strain evidence="1 2">SM41</strain>
    </source>
</reference>
<comment type="caution">
    <text evidence="1">The sequence shown here is derived from an EMBL/GenBank/DDBJ whole genome shotgun (WGS) entry which is preliminary data.</text>
</comment>
<dbReference type="Proteomes" id="UP000011885">
    <property type="component" value="Unassembled WGS sequence"/>
</dbReference>
<organism evidence="1 2">
    <name type="scientific">Rhodopirellula sallentina SM41</name>
    <dbReference type="NCBI Taxonomy" id="1263870"/>
    <lineage>
        <taxon>Bacteria</taxon>
        <taxon>Pseudomonadati</taxon>
        <taxon>Planctomycetota</taxon>
        <taxon>Planctomycetia</taxon>
        <taxon>Pirellulales</taxon>
        <taxon>Pirellulaceae</taxon>
        <taxon>Rhodopirellula</taxon>
    </lineage>
</organism>
<sequence>MIANGVRLHSPSFHLQSSKTLLDEIDGGFFDARAAIRLEFPKQMAEGLH</sequence>
<dbReference type="AlphaFoldDB" id="M5UDN0"/>
<proteinExistence type="predicted"/>
<dbReference type="PATRIC" id="fig|1263870.3.peg.4733"/>
<accession>M5UDN0</accession>